<accession>A0A0M0C1J6</accession>
<organism evidence="1 2">
    <name type="scientific">miscellaneous Crenarchaeota group-1 archaeon SG8-32-1</name>
    <dbReference type="NCBI Taxonomy" id="1685124"/>
    <lineage>
        <taxon>Archaea</taxon>
        <taxon>Candidatus Bathyarchaeota</taxon>
        <taxon>MCG-1</taxon>
    </lineage>
</organism>
<dbReference type="Proteomes" id="UP000037237">
    <property type="component" value="Unassembled WGS sequence"/>
</dbReference>
<name>A0A0M0C1J6_9ARCH</name>
<evidence type="ECO:0000313" key="2">
    <source>
        <dbReference type="Proteomes" id="UP000037237"/>
    </source>
</evidence>
<sequence>MLVSKIEYKMRQRINSKFEKVGATSKKTAVTVDDANLDLQEKYWLPYLVGNLPGTILKTRDNRYYR</sequence>
<reference evidence="1 2" key="1">
    <citation type="submission" date="2015-06" db="EMBL/GenBank/DDBJ databases">
        <title>New insights into the roles of widespread benthic archaea in carbon and nitrogen cycling.</title>
        <authorList>
            <person name="Lazar C.S."/>
            <person name="Baker B.J."/>
            <person name="Seitz K.W."/>
            <person name="Hyde A.S."/>
            <person name="Dick G.J."/>
            <person name="Hinrichs K.-U."/>
            <person name="Teske A.P."/>
        </authorList>
    </citation>
    <scope>NUCLEOTIDE SEQUENCE [LARGE SCALE GENOMIC DNA]</scope>
    <source>
        <strain evidence="1">SG8-32-1</strain>
    </source>
</reference>
<proteinExistence type="predicted"/>
<comment type="caution">
    <text evidence="1">The sequence shown here is derived from an EMBL/GenBank/DDBJ whole genome shotgun (WGS) entry which is preliminary data.</text>
</comment>
<gene>
    <name evidence="1" type="ORF">AC477_00620</name>
</gene>
<dbReference type="AlphaFoldDB" id="A0A0M0C1J6"/>
<evidence type="ECO:0000313" key="1">
    <source>
        <dbReference type="EMBL" id="KON34261.1"/>
    </source>
</evidence>
<protein>
    <submittedName>
        <fullName evidence="1">Uncharacterized protein</fullName>
    </submittedName>
</protein>
<dbReference type="EMBL" id="LFWU01000011">
    <property type="protein sequence ID" value="KON34261.1"/>
    <property type="molecule type" value="Genomic_DNA"/>
</dbReference>